<comment type="pathway">
    <text evidence="1">Amino-acid biosynthesis; L-tryptophan biosynthesis; L-tryptophan from chorismate: step 3/5.</text>
</comment>
<keyword evidence="9" id="KW-1185">Reference proteome</keyword>
<accession>A0ABP7NA61</accession>
<evidence type="ECO:0000313" key="9">
    <source>
        <dbReference type="Proteomes" id="UP001499909"/>
    </source>
</evidence>
<dbReference type="InterPro" id="IPR001240">
    <property type="entry name" value="PRAI_dom"/>
</dbReference>
<dbReference type="InterPro" id="IPR013785">
    <property type="entry name" value="Aldolase_TIM"/>
</dbReference>
<organism evidence="8 9">
    <name type="scientific">Hymenobacter algoricola</name>
    <dbReference type="NCBI Taxonomy" id="486267"/>
    <lineage>
        <taxon>Bacteria</taxon>
        <taxon>Pseudomonadati</taxon>
        <taxon>Bacteroidota</taxon>
        <taxon>Cytophagia</taxon>
        <taxon>Cytophagales</taxon>
        <taxon>Hymenobacteraceae</taxon>
        <taxon>Hymenobacter</taxon>
    </lineage>
</organism>
<reference evidence="9" key="1">
    <citation type="journal article" date="2019" name="Int. J. Syst. Evol. Microbiol.">
        <title>The Global Catalogue of Microorganisms (GCM) 10K type strain sequencing project: providing services to taxonomists for standard genome sequencing and annotation.</title>
        <authorList>
            <consortium name="The Broad Institute Genomics Platform"/>
            <consortium name="The Broad Institute Genome Sequencing Center for Infectious Disease"/>
            <person name="Wu L."/>
            <person name="Ma J."/>
        </authorList>
    </citation>
    <scope>NUCLEOTIDE SEQUENCE [LARGE SCALE GENOMIC DNA]</scope>
    <source>
        <strain evidence="9">JCM 17214</strain>
    </source>
</reference>
<evidence type="ECO:0000256" key="5">
    <source>
        <dbReference type="ARBA" id="ARBA00023141"/>
    </source>
</evidence>
<dbReference type="EMBL" id="BAABDH010000041">
    <property type="protein sequence ID" value="GAA3941127.1"/>
    <property type="molecule type" value="Genomic_DNA"/>
</dbReference>
<keyword evidence="3" id="KW-0028">Amino-acid biosynthesis</keyword>
<protein>
    <recommendedName>
        <fullName evidence="2">phosphoribosylanthranilate isomerase</fullName>
        <ecNumber evidence="2">5.3.1.24</ecNumber>
    </recommendedName>
</protein>
<sequence>MDFAKATVFIPNIAAGLPFRPASLPFAMSLITPVLVRGINNLSDARYCAGMGAEYLTFRLDPALPGHLQPAAVQELSGWVAGVQLVGEFDTLPVEQINELAQACRLDYVLLHRRRPAEELARLVVPALKLVKWIPDMLEQDVEKRFRDQHAHVAGFVLATPPPEPLTTMQRAQLTSQARTYKIWLGTGFAPPHSMRQLVDELTPAGLVLEGGEEIKTGLRDFTELEAIFEQLEEE</sequence>
<keyword evidence="4" id="KW-0822">Tryptophan biosynthesis</keyword>
<evidence type="ECO:0000256" key="4">
    <source>
        <dbReference type="ARBA" id="ARBA00022822"/>
    </source>
</evidence>
<keyword evidence="6" id="KW-0413">Isomerase</keyword>
<evidence type="ECO:0000256" key="2">
    <source>
        <dbReference type="ARBA" id="ARBA00012572"/>
    </source>
</evidence>
<dbReference type="InterPro" id="IPR011060">
    <property type="entry name" value="RibuloseP-bd_barrel"/>
</dbReference>
<feature type="domain" description="N-(5'phosphoribosyl) anthranilate isomerase (PRAI)" evidence="7">
    <location>
        <begin position="38"/>
        <end position="230"/>
    </location>
</feature>
<gene>
    <name evidence="8" type="ORF">GCM10022406_26340</name>
</gene>
<dbReference type="SUPFAM" id="SSF51366">
    <property type="entry name" value="Ribulose-phoshate binding barrel"/>
    <property type="match status" value="1"/>
</dbReference>
<name>A0ABP7NA61_9BACT</name>
<evidence type="ECO:0000259" key="7">
    <source>
        <dbReference type="Pfam" id="PF00697"/>
    </source>
</evidence>
<evidence type="ECO:0000256" key="1">
    <source>
        <dbReference type="ARBA" id="ARBA00004664"/>
    </source>
</evidence>
<evidence type="ECO:0000256" key="3">
    <source>
        <dbReference type="ARBA" id="ARBA00022605"/>
    </source>
</evidence>
<dbReference type="Pfam" id="PF00697">
    <property type="entry name" value="PRAI"/>
    <property type="match status" value="1"/>
</dbReference>
<dbReference type="EC" id="5.3.1.24" evidence="2"/>
<comment type="caution">
    <text evidence="8">The sequence shown here is derived from an EMBL/GenBank/DDBJ whole genome shotgun (WGS) entry which is preliminary data.</text>
</comment>
<dbReference type="Gene3D" id="3.20.20.70">
    <property type="entry name" value="Aldolase class I"/>
    <property type="match status" value="1"/>
</dbReference>
<evidence type="ECO:0000313" key="8">
    <source>
        <dbReference type="EMBL" id="GAA3941127.1"/>
    </source>
</evidence>
<proteinExistence type="predicted"/>
<evidence type="ECO:0000256" key="6">
    <source>
        <dbReference type="ARBA" id="ARBA00023235"/>
    </source>
</evidence>
<keyword evidence="5" id="KW-0057">Aromatic amino acid biosynthesis</keyword>
<dbReference type="Proteomes" id="UP001499909">
    <property type="component" value="Unassembled WGS sequence"/>
</dbReference>